<keyword evidence="10 14" id="KW-0408">Iron</keyword>
<keyword evidence="2 14" id="KW-0540">Nuclease</keyword>
<protein>
    <recommendedName>
        <fullName evidence="14">ATP-dependent helicase/deoxyribonuclease subunit B</fullName>
        <ecNumber evidence="14">3.1.-.-</ecNumber>
    </recommendedName>
    <alternativeName>
        <fullName evidence="14">ATP-dependent helicase/nuclease subunit AddB</fullName>
    </alternativeName>
</protein>
<evidence type="ECO:0000259" key="15">
    <source>
        <dbReference type="Pfam" id="PF12705"/>
    </source>
</evidence>
<feature type="binding site" evidence="14">
    <location>
        <position position="1106"/>
    </location>
    <ligand>
        <name>[4Fe-4S] cluster</name>
        <dbReference type="ChEBI" id="CHEBI:49883"/>
    </ligand>
</feature>
<evidence type="ECO:0000256" key="10">
    <source>
        <dbReference type="ARBA" id="ARBA00023004"/>
    </source>
</evidence>
<dbReference type="GO" id="GO:0051539">
    <property type="term" value="F:4 iron, 4 sulfur cluster binding"/>
    <property type="evidence" value="ECO:0007669"/>
    <property type="project" value="UniProtKB-KW"/>
</dbReference>
<feature type="binding site" evidence="14">
    <location>
        <position position="1109"/>
    </location>
    <ligand>
        <name>[4Fe-4S] cluster</name>
        <dbReference type="ChEBI" id="CHEBI:49883"/>
    </ligand>
</feature>
<comment type="miscellaneous">
    <text evidence="14">Despite having conserved helicase domains, this subunit does not have helicase activity.</text>
</comment>
<evidence type="ECO:0000256" key="8">
    <source>
        <dbReference type="ARBA" id="ARBA00022839"/>
    </source>
</evidence>
<evidence type="ECO:0000256" key="5">
    <source>
        <dbReference type="ARBA" id="ARBA00022763"/>
    </source>
</evidence>
<keyword evidence="7 14" id="KW-0347">Helicase</keyword>
<sequence>MSLRFIYGRAGSGKSNFCIEDIKKKVEEDVEYPLIYLVPEQFSFQSEKSILNAIGEKSNLKVRVISFKRMAFRVMNEVGGITHKHMDSAGKCMLISHIVDKILEELTVFRGAAAQQGFINTISDSISEFKRYSVTPELLLKTAEDMDKNINLKDKLLDLSKIYGEFEALLHKNYIDADDDLTLLAEKLEESKIFNNAEIWVDEFSSFTPQQYKIIEKLLRKAKRVNVALTSDYVDGKNYGTDIFEFTKGTEDRFLEIARNNNVKLDKPIVLTKKPFYRFKSSDEMAFLEKNLFVFPYEKYKSKTSDIKLFRAQNTYSEIEGAARDIIRMCRDEGYRYKDIAVITRNLENYETIIASIFEEHEIPYFIDEKRNIEGNLIVVLVTSVIEILTKNWSYEAVFRYLKTTLTNVTIEEVDILENYVLASGIKGKKKWLEEEIWNYRPDSLFGRDEISLQEEELLNKVNSIRSIVIEPLKKLYKNTRGKRNGEEICRTVFEFLTEIEVPEKVEALIEDFKENKRQTLANEYSQIWNIIIDLLDQTVEVMGDTPLTLEEFVKIMSIGFREHKMGLIPPTVDQVLVGSVERLKSHDICILYLVGVNDGVFPSVNNEEGILSDRDRELLKDRGVELAKNTRLAAFEEQFLVYTTLTIPGKYLRISYPMADYEGKSLRPSIIVSRLKTIYTNITEESDLVFEESDEDRLKLIDAKLPAFNHLIYVLRKRLDENDDAMLWRDVYKWFSGYEYWREKCKRAFSGASYTNQTQLINSEKAKKLYGDNMHINVSRMERYAQCPFAYYVQYGLNAKERKVFKLSYPDIGTFMHKIIDEFSEKVKEEQLSWDELDKNWCEENISSIVEKNVKKSNSFILNSSPRYKYLTERLKRVLTKTALVITNHIKRSGFKPVGYEIDFSEQGSYPPIIVRLPSGEEIKLIGRIDRIDMLVKEGETYIRIIDYKSGNKLFKLSDVYYGLQVQLLLYLDAILTEEGKDLDKKPIPGAILYFKIDDPLVKSNKDLSDDELKKEIMKRFKMKGLLIDDPEIIKEMDREMEGNSLIIPARINKDGSLGKSQAASRHQFELLRSHVKNVIAKNCESMLSGDISIKPCKNKDSVPCDFCMYSSICAFDPSIDDNGYRYIYDKSDEEVWSLISKENDKEGENNGQ</sequence>
<keyword evidence="18" id="KW-1185">Reference proteome</keyword>
<dbReference type="SUPFAM" id="SSF52540">
    <property type="entry name" value="P-loop containing nucleoside triphosphate hydrolases"/>
    <property type="match status" value="2"/>
</dbReference>
<keyword evidence="3 14" id="KW-0479">Metal-binding</keyword>
<dbReference type="RefSeq" id="WP_015615508.1">
    <property type="nucleotide sequence ID" value="NC_021182.1"/>
</dbReference>
<dbReference type="InterPro" id="IPR038726">
    <property type="entry name" value="PDDEXK_AddAB-type"/>
</dbReference>
<dbReference type="HOGENOM" id="CLU_007838_0_0_9"/>
<dbReference type="Pfam" id="PF12705">
    <property type="entry name" value="PDDEXK_1"/>
    <property type="match status" value="1"/>
</dbReference>
<evidence type="ECO:0000256" key="13">
    <source>
        <dbReference type="ARBA" id="ARBA00023204"/>
    </source>
</evidence>
<evidence type="ECO:0000313" key="17">
    <source>
        <dbReference type="EMBL" id="AGK97204.1"/>
    </source>
</evidence>
<dbReference type="Pfam" id="PF21445">
    <property type="entry name" value="ADDB_N"/>
    <property type="match status" value="1"/>
</dbReference>
<dbReference type="EC" id="3.1.-.-" evidence="14"/>
<dbReference type="OrthoDB" id="9758506at2"/>
<comment type="subunit">
    <text evidence="14">Heterodimer of AddA and AddB.</text>
</comment>
<keyword evidence="9 14" id="KW-0067">ATP-binding</keyword>
<evidence type="ECO:0000313" key="18">
    <source>
        <dbReference type="Proteomes" id="UP000013523"/>
    </source>
</evidence>
<dbReference type="InterPro" id="IPR027417">
    <property type="entry name" value="P-loop_NTPase"/>
</dbReference>
<dbReference type="PANTHER" id="PTHR30591:SF1">
    <property type="entry name" value="RECBCD ENZYME SUBUNIT RECC"/>
    <property type="match status" value="1"/>
</dbReference>
<keyword evidence="5 14" id="KW-0227">DNA damage</keyword>
<dbReference type="GO" id="GO:0008409">
    <property type="term" value="F:5'-3' exonuclease activity"/>
    <property type="evidence" value="ECO:0007669"/>
    <property type="project" value="UniProtKB-UniRule"/>
</dbReference>
<keyword evidence="13 14" id="KW-0234">DNA repair</keyword>
<evidence type="ECO:0000256" key="4">
    <source>
        <dbReference type="ARBA" id="ARBA00022741"/>
    </source>
</evidence>
<dbReference type="InterPro" id="IPR049035">
    <property type="entry name" value="ADDB_N"/>
</dbReference>
<dbReference type="GO" id="GO:0046872">
    <property type="term" value="F:metal ion binding"/>
    <property type="evidence" value="ECO:0007669"/>
    <property type="project" value="UniProtKB-KW"/>
</dbReference>
<evidence type="ECO:0000256" key="9">
    <source>
        <dbReference type="ARBA" id="ARBA00022840"/>
    </source>
</evidence>
<accession>R4K9K1</accession>
<feature type="domain" description="ATP-dependent helicase/deoxyribonuclease subunit B N-terminal" evidence="16">
    <location>
        <begin position="5"/>
        <end position="289"/>
    </location>
</feature>
<evidence type="ECO:0000256" key="12">
    <source>
        <dbReference type="ARBA" id="ARBA00023125"/>
    </source>
</evidence>
<feature type="domain" description="PD-(D/E)XK endonuclease-like" evidence="15">
    <location>
        <begin position="777"/>
        <end position="1115"/>
    </location>
</feature>
<dbReference type="GO" id="GO:0004386">
    <property type="term" value="F:helicase activity"/>
    <property type="evidence" value="ECO:0007669"/>
    <property type="project" value="UniProtKB-KW"/>
</dbReference>
<keyword evidence="8 14" id="KW-0269">Exonuclease</keyword>
<dbReference type="STRING" id="86416.Clopa_2340"/>
<gene>
    <name evidence="14" type="primary">addB</name>
    <name evidence="17" type="ORF">Clopa_2340</name>
</gene>
<feature type="binding site" evidence="14">
    <location>
        <position position="1115"/>
    </location>
    <ligand>
        <name>[4Fe-4S] cluster</name>
        <dbReference type="ChEBI" id="CHEBI:49883"/>
    </ligand>
</feature>
<evidence type="ECO:0000256" key="1">
    <source>
        <dbReference type="ARBA" id="ARBA00022485"/>
    </source>
</evidence>
<comment type="similarity">
    <text evidence="14">Belongs to the helicase family. AddB/RexB type 1 subfamily.</text>
</comment>
<keyword evidence="11 14" id="KW-0411">Iron-sulfur</keyword>
<comment type="cofactor">
    <cofactor evidence="14">
        <name>Mg(2+)</name>
        <dbReference type="ChEBI" id="CHEBI:18420"/>
    </cofactor>
</comment>
<dbReference type="PANTHER" id="PTHR30591">
    <property type="entry name" value="RECBCD ENZYME SUBUNIT RECC"/>
    <property type="match status" value="1"/>
</dbReference>
<dbReference type="eggNOG" id="COG3857">
    <property type="taxonomic scope" value="Bacteria"/>
</dbReference>
<evidence type="ECO:0000256" key="11">
    <source>
        <dbReference type="ARBA" id="ARBA00023014"/>
    </source>
</evidence>
<evidence type="ECO:0000256" key="14">
    <source>
        <dbReference type="HAMAP-Rule" id="MF_01452"/>
    </source>
</evidence>
<evidence type="ECO:0000259" key="16">
    <source>
        <dbReference type="Pfam" id="PF21445"/>
    </source>
</evidence>
<dbReference type="GO" id="GO:0000724">
    <property type="term" value="P:double-strand break repair via homologous recombination"/>
    <property type="evidence" value="ECO:0007669"/>
    <property type="project" value="UniProtKB-UniRule"/>
</dbReference>
<dbReference type="EMBL" id="CP003261">
    <property type="protein sequence ID" value="AGK97204.1"/>
    <property type="molecule type" value="Genomic_DNA"/>
</dbReference>
<dbReference type="Gene3D" id="3.40.50.300">
    <property type="entry name" value="P-loop containing nucleotide triphosphate hydrolases"/>
    <property type="match status" value="4"/>
</dbReference>
<dbReference type="InterPro" id="IPR011604">
    <property type="entry name" value="PDDEXK-like_dom_sf"/>
</dbReference>
<dbReference type="HAMAP" id="MF_01452">
    <property type="entry name" value="AddB_type1"/>
    <property type="match status" value="1"/>
</dbReference>
<dbReference type="KEGG" id="cpas:Clopa_2340"/>
<keyword evidence="12 14" id="KW-0238">DNA-binding</keyword>
<dbReference type="InterPro" id="IPR014140">
    <property type="entry name" value="DNA_helicase_suAddB"/>
</dbReference>
<keyword evidence="1 14" id="KW-0004">4Fe-4S</keyword>
<feature type="binding site" evidence="14">
    <location>
        <position position="788"/>
    </location>
    <ligand>
        <name>[4Fe-4S] cluster</name>
        <dbReference type="ChEBI" id="CHEBI:49883"/>
    </ligand>
</feature>
<dbReference type="Gene3D" id="6.10.140.1030">
    <property type="match status" value="1"/>
</dbReference>
<name>R4K9K1_CLOPA</name>
<dbReference type="Proteomes" id="UP000013523">
    <property type="component" value="Chromosome"/>
</dbReference>
<dbReference type="NCBIfam" id="TIGR02773">
    <property type="entry name" value="addB_Gpos"/>
    <property type="match status" value="1"/>
</dbReference>
<dbReference type="AlphaFoldDB" id="R4K9K1"/>
<keyword evidence="4 14" id="KW-0547">Nucleotide-binding</keyword>
<dbReference type="GO" id="GO:0003690">
    <property type="term" value="F:double-stranded DNA binding"/>
    <property type="evidence" value="ECO:0007669"/>
    <property type="project" value="UniProtKB-UniRule"/>
</dbReference>
<comment type="cofactor">
    <cofactor evidence="14">
        <name>[4Fe-4S] cluster</name>
        <dbReference type="ChEBI" id="CHEBI:49883"/>
    </cofactor>
    <text evidence="14">Binds 1 [4Fe-4S] cluster.</text>
</comment>
<evidence type="ECO:0000256" key="3">
    <source>
        <dbReference type="ARBA" id="ARBA00022723"/>
    </source>
</evidence>
<comment type="function">
    <text evidence="14">The heterodimer acts as both an ATP-dependent DNA helicase and an ATP-dependent, dual-direction single-stranded exonuclease. Recognizes the chi site generating a DNA molecule suitable for the initiation of homologous recombination. The AddB subunit has 5' -&gt; 3' nuclease activity but not helicase activity.</text>
</comment>
<evidence type="ECO:0000256" key="6">
    <source>
        <dbReference type="ARBA" id="ARBA00022801"/>
    </source>
</evidence>
<dbReference type="Gene3D" id="3.90.320.10">
    <property type="match status" value="1"/>
</dbReference>
<organism evidence="17 18">
    <name type="scientific">Clostridium pasteurianum BC1</name>
    <dbReference type="NCBI Taxonomy" id="86416"/>
    <lineage>
        <taxon>Bacteria</taxon>
        <taxon>Bacillati</taxon>
        <taxon>Bacillota</taxon>
        <taxon>Clostridia</taxon>
        <taxon>Eubacteriales</taxon>
        <taxon>Clostridiaceae</taxon>
        <taxon>Clostridium</taxon>
    </lineage>
</organism>
<dbReference type="PATRIC" id="fig|86416.3.peg.2323"/>
<dbReference type="GO" id="GO:0005524">
    <property type="term" value="F:ATP binding"/>
    <property type="evidence" value="ECO:0007669"/>
    <property type="project" value="UniProtKB-UniRule"/>
</dbReference>
<keyword evidence="6 14" id="KW-0378">Hydrolase</keyword>
<evidence type="ECO:0000256" key="7">
    <source>
        <dbReference type="ARBA" id="ARBA00022806"/>
    </source>
</evidence>
<proteinExistence type="inferred from homology"/>
<reference evidence="17 18" key="1">
    <citation type="submission" date="2012-01" db="EMBL/GenBank/DDBJ databases">
        <title>Complete sequence of chromosome of Clostridium pasteurianum BC1.</title>
        <authorList>
            <consortium name="US DOE Joint Genome Institute"/>
            <person name="Lucas S."/>
            <person name="Han J."/>
            <person name="Lapidus A."/>
            <person name="Cheng J.-F."/>
            <person name="Goodwin L."/>
            <person name="Pitluck S."/>
            <person name="Peters L."/>
            <person name="Mikhailova N."/>
            <person name="Teshima H."/>
            <person name="Detter J.C."/>
            <person name="Han C."/>
            <person name="Tapia R."/>
            <person name="Land M."/>
            <person name="Hauser L."/>
            <person name="Kyrpides N."/>
            <person name="Ivanova N."/>
            <person name="Pagani I."/>
            <person name="Dunn J."/>
            <person name="Taghavi S."/>
            <person name="Francis A."/>
            <person name="van der Lelie D."/>
            <person name="Woyke T."/>
        </authorList>
    </citation>
    <scope>NUCLEOTIDE SEQUENCE [LARGE SCALE GENOMIC DNA]</scope>
    <source>
        <strain evidence="17 18">BC1</strain>
    </source>
</reference>
<evidence type="ECO:0000256" key="2">
    <source>
        <dbReference type="ARBA" id="ARBA00022722"/>
    </source>
</evidence>